<comment type="subcellular location">
    <subcellularLocation>
        <location evidence="1">Endoplasmic reticulum membrane</location>
        <topology evidence="1">Multi-pass membrane protein</topology>
    </subcellularLocation>
</comment>
<keyword evidence="4 8" id="KW-1133">Transmembrane helix</keyword>
<keyword evidence="5" id="KW-0443">Lipid metabolism</keyword>
<keyword evidence="3" id="KW-0256">Endoplasmic reticulum</keyword>
<name>A0AAD5T6L9_9FUNG</name>
<evidence type="ECO:0000256" key="8">
    <source>
        <dbReference type="SAM" id="Phobius"/>
    </source>
</evidence>
<feature type="compositionally biased region" description="Polar residues" evidence="7">
    <location>
        <begin position="532"/>
        <end position="543"/>
    </location>
</feature>
<feature type="region of interest" description="Disordered" evidence="7">
    <location>
        <begin position="520"/>
        <end position="543"/>
    </location>
</feature>
<dbReference type="EMBL" id="JADGJH010000407">
    <property type="protein sequence ID" value="KAJ3129869.1"/>
    <property type="molecule type" value="Genomic_DNA"/>
</dbReference>
<accession>A0AAD5T6L9</accession>
<dbReference type="Proteomes" id="UP001211907">
    <property type="component" value="Unassembled WGS sequence"/>
</dbReference>
<dbReference type="Pfam" id="PF06775">
    <property type="entry name" value="Seipin"/>
    <property type="match status" value="1"/>
</dbReference>
<dbReference type="AlphaFoldDB" id="A0AAD5T6L9"/>
<evidence type="ECO:0000256" key="5">
    <source>
        <dbReference type="ARBA" id="ARBA00023098"/>
    </source>
</evidence>
<evidence type="ECO:0000256" key="6">
    <source>
        <dbReference type="ARBA" id="ARBA00023136"/>
    </source>
</evidence>
<comment type="caution">
    <text evidence="9">The sequence shown here is derived from an EMBL/GenBank/DDBJ whole genome shotgun (WGS) entry which is preliminary data.</text>
</comment>
<organism evidence="9 10">
    <name type="scientific">Physocladia obscura</name>
    <dbReference type="NCBI Taxonomy" id="109957"/>
    <lineage>
        <taxon>Eukaryota</taxon>
        <taxon>Fungi</taxon>
        <taxon>Fungi incertae sedis</taxon>
        <taxon>Chytridiomycota</taxon>
        <taxon>Chytridiomycota incertae sedis</taxon>
        <taxon>Chytridiomycetes</taxon>
        <taxon>Chytridiales</taxon>
        <taxon>Chytriomycetaceae</taxon>
        <taxon>Physocladia</taxon>
    </lineage>
</organism>
<proteinExistence type="predicted"/>
<dbReference type="GO" id="GO:0140042">
    <property type="term" value="P:lipid droplet formation"/>
    <property type="evidence" value="ECO:0007669"/>
    <property type="project" value="UniProtKB-ARBA"/>
</dbReference>
<evidence type="ECO:0000256" key="2">
    <source>
        <dbReference type="ARBA" id="ARBA00022692"/>
    </source>
</evidence>
<dbReference type="GO" id="GO:0005789">
    <property type="term" value="C:endoplasmic reticulum membrane"/>
    <property type="evidence" value="ECO:0007669"/>
    <property type="project" value="UniProtKB-SubCell"/>
</dbReference>
<dbReference type="CDD" id="cd23995">
    <property type="entry name" value="Seipin_BSCL2_like"/>
    <property type="match status" value="1"/>
</dbReference>
<keyword evidence="6 8" id="KW-0472">Membrane</keyword>
<evidence type="ECO:0000256" key="4">
    <source>
        <dbReference type="ARBA" id="ARBA00022989"/>
    </source>
</evidence>
<gene>
    <name evidence="9" type="primary">BSCL2</name>
    <name evidence="9" type="ORF">HK100_008381</name>
</gene>
<evidence type="ECO:0000256" key="3">
    <source>
        <dbReference type="ARBA" id="ARBA00022824"/>
    </source>
</evidence>
<evidence type="ECO:0000256" key="7">
    <source>
        <dbReference type="SAM" id="MobiDB-lite"/>
    </source>
</evidence>
<dbReference type="PANTHER" id="PTHR21212">
    <property type="entry name" value="BERNARDINELLI-SEIP CONGENITAL LIPODYSTROPHY 2 HOMOLOG BSCL2 PROTEIN"/>
    <property type="match status" value="1"/>
</dbReference>
<reference evidence="9" key="1">
    <citation type="submission" date="2020-05" db="EMBL/GenBank/DDBJ databases">
        <title>Phylogenomic resolution of chytrid fungi.</title>
        <authorList>
            <person name="Stajich J.E."/>
            <person name="Amses K."/>
            <person name="Simmons R."/>
            <person name="Seto K."/>
            <person name="Myers J."/>
            <person name="Bonds A."/>
            <person name="Quandt C.A."/>
            <person name="Barry K."/>
            <person name="Liu P."/>
            <person name="Grigoriev I."/>
            <person name="Longcore J.E."/>
            <person name="James T.Y."/>
        </authorList>
    </citation>
    <scope>NUCLEOTIDE SEQUENCE</scope>
    <source>
        <strain evidence="9">JEL0513</strain>
    </source>
</reference>
<sequence>MQTLDLTESITETISNNLLTTAGTRLIQSTLPPNVQQRIASRLNPPVKQFSAATANPNPNPNDESSLDFDLPPLDFEVPVNFSQAKLLVQHKFIRPSHLAFRRLVFDLGAWVTSDATQQSALGTIVFTVIAIILFILAAITYAIFYAAYMPTVVTRVPAYLTFQDSLGLHTNGLQYPEAIVEFTQNILPKDVLRPDQHYTVGIDLYVPDAPSNYNPGNFMVSLNLTSSATGKKHPQRGGVSSSEFVLASARRPALVAYKSFLLRTLQTAARAVFLVPGWENEGQVVKVLMVDDYIEREDLPLQRAMIRIHTTDIQIFSCNIYLSAHFQGLRYFMHNWFYTTAALFIIFFMFWYALFGLLLWRMFVSWFENKAAQRRMRKVTRRRINADTGVEEEYESEEEVFSGDEDVPDSEMRTRVRVDLGKILKTTSTSAAESLSASAAAAVAAASPIGGGEEPLRLRKRQVFKMDALEEETGGADGFTRRSENKIGGSSGIIGDADDNAAAGEAVLGVSTQVGVFENVAKEQDEESPSKRSSSLPKQTRL</sequence>
<dbReference type="InterPro" id="IPR009617">
    <property type="entry name" value="Seipin"/>
</dbReference>
<evidence type="ECO:0000313" key="10">
    <source>
        <dbReference type="Proteomes" id="UP001211907"/>
    </source>
</evidence>
<feature type="transmembrane region" description="Helical" evidence="8">
    <location>
        <begin position="337"/>
        <end position="361"/>
    </location>
</feature>
<keyword evidence="10" id="KW-1185">Reference proteome</keyword>
<protein>
    <submittedName>
        <fullName evidence="9">Berardinelli-Seip congenital lipodystrophy 2 (Seipin)</fullName>
    </submittedName>
</protein>
<evidence type="ECO:0000313" key="9">
    <source>
        <dbReference type="EMBL" id="KAJ3129869.1"/>
    </source>
</evidence>
<dbReference type="GO" id="GO:0006629">
    <property type="term" value="P:lipid metabolic process"/>
    <property type="evidence" value="ECO:0007669"/>
    <property type="project" value="UniProtKB-KW"/>
</dbReference>
<dbReference type="PANTHER" id="PTHR21212:SF0">
    <property type="entry name" value="SEIPIN"/>
    <property type="match status" value="1"/>
</dbReference>
<feature type="region of interest" description="Disordered" evidence="7">
    <location>
        <begin position="475"/>
        <end position="499"/>
    </location>
</feature>
<keyword evidence="2 8" id="KW-0812">Transmembrane</keyword>
<feature type="transmembrane region" description="Helical" evidence="8">
    <location>
        <begin position="125"/>
        <end position="149"/>
    </location>
</feature>
<evidence type="ECO:0000256" key="1">
    <source>
        <dbReference type="ARBA" id="ARBA00004477"/>
    </source>
</evidence>